<dbReference type="SMART" id="SM00746">
    <property type="entry name" value="TRASH"/>
    <property type="match status" value="1"/>
</dbReference>
<dbReference type="RefSeq" id="WP_304601235.1">
    <property type="nucleotide sequence ID" value="NZ_JAUQYP010000001.1"/>
</dbReference>
<dbReference type="SUPFAM" id="SSF47240">
    <property type="entry name" value="Ferritin-like"/>
    <property type="match status" value="1"/>
</dbReference>
<accession>A0ABT9D9N7</accession>
<proteinExistence type="predicted"/>
<dbReference type="InterPro" id="IPR011017">
    <property type="entry name" value="TRASH_dom"/>
</dbReference>
<feature type="compositionally biased region" description="Basic and acidic residues" evidence="1">
    <location>
        <begin position="55"/>
        <end position="66"/>
    </location>
</feature>
<dbReference type="InterPro" id="IPR009078">
    <property type="entry name" value="Ferritin-like_SF"/>
</dbReference>
<dbReference type="InterPro" id="IPR012348">
    <property type="entry name" value="RNR-like"/>
</dbReference>
<evidence type="ECO:0000313" key="4">
    <source>
        <dbReference type="Proteomes" id="UP001232536"/>
    </source>
</evidence>
<dbReference type="Pfam" id="PF04945">
    <property type="entry name" value="YHS"/>
    <property type="match status" value="1"/>
</dbReference>
<comment type="caution">
    <text evidence="3">The sequence shown here is derived from an EMBL/GenBank/DDBJ whole genome shotgun (WGS) entry which is preliminary data.</text>
</comment>
<evidence type="ECO:0000256" key="1">
    <source>
        <dbReference type="SAM" id="MobiDB-lite"/>
    </source>
</evidence>
<keyword evidence="4" id="KW-1185">Reference proteome</keyword>
<reference evidence="3 4" key="1">
    <citation type="submission" date="2023-07" db="EMBL/GenBank/DDBJ databases">
        <title>Description of novel actinomycetes strains, isolated from tidal flat sediment.</title>
        <authorList>
            <person name="Lu C."/>
        </authorList>
    </citation>
    <scope>NUCLEOTIDE SEQUENCE [LARGE SCALE GENOMIC DNA]</scope>
    <source>
        <strain evidence="3 4">SYSU T00b441</strain>
    </source>
</reference>
<name>A0ABT9D9N7_9CELL</name>
<evidence type="ECO:0000259" key="2">
    <source>
        <dbReference type="SMART" id="SM00746"/>
    </source>
</evidence>
<sequence length="66" mass="6781">MAETTIDPVCGMSVDQATAPSAEVDGTTYYFCAPGCRKAFVADPASFLGGGHTHGGHEHGHGGQHH</sequence>
<feature type="region of interest" description="Disordered" evidence="1">
    <location>
        <begin position="47"/>
        <end position="66"/>
    </location>
</feature>
<dbReference type="Gene3D" id="1.10.620.20">
    <property type="entry name" value="Ribonucleotide Reductase, subunit A"/>
    <property type="match status" value="1"/>
</dbReference>
<dbReference type="EMBL" id="JAUQYP010000001">
    <property type="protein sequence ID" value="MDO8107617.1"/>
    <property type="molecule type" value="Genomic_DNA"/>
</dbReference>
<organism evidence="3 4">
    <name type="scientific">Actinotalea lenta</name>
    <dbReference type="NCBI Taxonomy" id="3064654"/>
    <lineage>
        <taxon>Bacteria</taxon>
        <taxon>Bacillati</taxon>
        <taxon>Actinomycetota</taxon>
        <taxon>Actinomycetes</taxon>
        <taxon>Micrococcales</taxon>
        <taxon>Cellulomonadaceae</taxon>
        <taxon>Actinotalea</taxon>
    </lineage>
</organism>
<protein>
    <submittedName>
        <fullName evidence="3">YHS domain-containing protein</fullName>
    </submittedName>
</protein>
<dbReference type="Proteomes" id="UP001232536">
    <property type="component" value="Unassembled WGS sequence"/>
</dbReference>
<feature type="domain" description="TRASH" evidence="2">
    <location>
        <begin position="7"/>
        <end position="44"/>
    </location>
</feature>
<dbReference type="InterPro" id="IPR007029">
    <property type="entry name" value="YHS_dom"/>
</dbReference>
<gene>
    <name evidence="3" type="ORF">Q6348_10460</name>
</gene>
<evidence type="ECO:0000313" key="3">
    <source>
        <dbReference type="EMBL" id="MDO8107617.1"/>
    </source>
</evidence>